<dbReference type="GO" id="GO:0005615">
    <property type="term" value="C:extracellular space"/>
    <property type="evidence" value="ECO:0007669"/>
    <property type="project" value="TreeGrafter"/>
</dbReference>
<dbReference type="InterPro" id="IPR015675">
    <property type="entry name" value="Prosecretin"/>
</dbReference>
<keyword evidence="2" id="KW-0027">Amidation</keyword>
<dbReference type="GO" id="GO:0090187">
    <property type="term" value="P:positive regulation of pancreatic juice secretion"/>
    <property type="evidence" value="ECO:0007669"/>
    <property type="project" value="TreeGrafter"/>
</dbReference>
<dbReference type="GO" id="GO:1903640">
    <property type="term" value="P:negative regulation of gastrin-induced gastric acid secretion"/>
    <property type="evidence" value="ECO:0007669"/>
    <property type="project" value="TreeGrafter"/>
</dbReference>
<protein>
    <submittedName>
        <fullName evidence="4">Uncharacterized protein</fullName>
    </submittedName>
</protein>
<dbReference type="Ensembl" id="ENSSHAT00000029476.1">
    <property type="protein sequence ID" value="ENSSHAP00000033999.1"/>
    <property type="gene ID" value="ENSSHAG00000027783.1"/>
</dbReference>
<keyword evidence="1" id="KW-0372">Hormone</keyword>
<feature type="region of interest" description="Disordered" evidence="3">
    <location>
        <begin position="99"/>
        <end position="141"/>
    </location>
</feature>
<dbReference type="InParanoid" id="A0A7N4PA42"/>
<dbReference type="AlphaFoldDB" id="A0A7N4PA42"/>
<organism evidence="4 5">
    <name type="scientific">Sarcophilus harrisii</name>
    <name type="common">Tasmanian devil</name>
    <name type="synonym">Sarcophilus laniarius</name>
    <dbReference type="NCBI Taxonomy" id="9305"/>
    <lineage>
        <taxon>Eukaryota</taxon>
        <taxon>Metazoa</taxon>
        <taxon>Chordata</taxon>
        <taxon>Craniata</taxon>
        <taxon>Vertebrata</taxon>
        <taxon>Euteleostomi</taxon>
        <taxon>Mammalia</taxon>
        <taxon>Metatheria</taxon>
        <taxon>Dasyuromorphia</taxon>
        <taxon>Dasyuridae</taxon>
        <taxon>Sarcophilus</taxon>
    </lineage>
</organism>
<evidence type="ECO:0000256" key="1">
    <source>
        <dbReference type="ARBA" id="ARBA00022702"/>
    </source>
</evidence>
<proteinExistence type="predicted"/>
<dbReference type="PANTHER" id="PTHR17378">
    <property type="entry name" value="SECRETIN"/>
    <property type="match status" value="1"/>
</dbReference>
<reference evidence="4" key="2">
    <citation type="submission" date="2025-08" db="UniProtKB">
        <authorList>
            <consortium name="Ensembl"/>
        </authorList>
    </citation>
    <scope>IDENTIFICATION</scope>
</reference>
<dbReference type="GO" id="GO:0090274">
    <property type="term" value="P:positive regulation of somatostatin secretion"/>
    <property type="evidence" value="ECO:0007669"/>
    <property type="project" value="TreeGrafter"/>
</dbReference>
<sequence>MSPRSLLLRLPASVSPRARPAQRHMDGAFTSELSRLRESAFVHRLIQQLVGKRSYLQASNLPPPLFSFVAGKVSQRARGGDWKERGKWAPRLGPGQFALPEVASNVPPTERVTAPPFPGAQMGPRLPPPSSPGSSWERGPACRGPLSFPGFPGCAVSPGPVFKVLL</sequence>
<dbReference type="PANTHER" id="PTHR17378:SF1">
    <property type="entry name" value="SECRETIN"/>
    <property type="match status" value="1"/>
</dbReference>
<dbReference type="Proteomes" id="UP000007648">
    <property type="component" value="Unassembled WGS sequence"/>
</dbReference>
<evidence type="ECO:0000313" key="4">
    <source>
        <dbReference type="Ensembl" id="ENSSHAP00000033999.1"/>
    </source>
</evidence>
<evidence type="ECO:0000256" key="3">
    <source>
        <dbReference type="SAM" id="MobiDB-lite"/>
    </source>
</evidence>
<keyword evidence="5" id="KW-1185">Reference proteome</keyword>
<dbReference type="GeneTree" id="ENSGT01020000232204"/>
<evidence type="ECO:0000313" key="5">
    <source>
        <dbReference type="Proteomes" id="UP000007648"/>
    </source>
</evidence>
<evidence type="ECO:0000256" key="2">
    <source>
        <dbReference type="ARBA" id="ARBA00022815"/>
    </source>
</evidence>
<reference evidence="4" key="3">
    <citation type="submission" date="2025-09" db="UniProtKB">
        <authorList>
            <consortium name="Ensembl"/>
        </authorList>
    </citation>
    <scope>IDENTIFICATION</scope>
</reference>
<reference evidence="4 5" key="1">
    <citation type="journal article" date="2011" name="Proc. Natl. Acad. Sci. U.S.A.">
        <title>Genetic diversity and population structure of the endangered marsupial Sarcophilus harrisii (Tasmanian devil).</title>
        <authorList>
            <person name="Miller W."/>
            <person name="Hayes V.M."/>
            <person name="Ratan A."/>
            <person name="Petersen D.C."/>
            <person name="Wittekindt N.E."/>
            <person name="Miller J."/>
            <person name="Walenz B."/>
            <person name="Knight J."/>
            <person name="Qi J."/>
            <person name="Zhao F."/>
            <person name="Wang Q."/>
            <person name="Bedoya-Reina O.C."/>
            <person name="Katiyar N."/>
            <person name="Tomsho L.P."/>
            <person name="Kasson L.M."/>
            <person name="Hardie R.A."/>
            <person name="Woodbridge P."/>
            <person name="Tindall E.A."/>
            <person name="Bertelsen M.F."/>
            <person name="Dixon D."/>
            <person name="Pyecroft S."/>
            <person name="Helgen K.M."/>
            <person name="Lesk A.M."/>
            <person name="Pringle T.H."/>
            <person name="Patterson N."/>
            <person name="Zhang Y."/>
            <person name="Kreiss A."/>
            <person name="Woods G.M."/>
            <person name="Jones M.E."/>
            <person name="Schuster S.C."/>
        </authorList>
    </citation>
    <scope>NUCLEOTIDE SEQUENCE [LARGE SCALE GENOMIC DNA]</scope>
</reference>
<name>A0A7N4PA42_SARHA</name>
<dbReference type="GO" id="GO:0005179">
    <property type="term" value="F:hormone activity"/>
    <property type="evidence" value="ECO:0007669"/>
    <property type="project" value="UniProtKB-KW"/>
</dbReference>
<dbReference type="GO" id="GO:0007420">
    <property type="term" value="P:brain development"/>
    <property type="evidence" value="ECO:0007669"/>
    <property type="project" value="TreeGrafter"/>
</dbReference>
<accession>A0A7N4PA42</accession>